<dbReference type="NCBIfam" id="TIGR02227">
    <property type="entry name" value="sigpep_I_bact"/>
    <property type="match status" value="1"/>
</dbReference>
<dbReference type="GO" id="GO:0005886">
    <property type="term" value="C:plasma membrane"/>
    <property type="evidence" value="ECO:0007669"/>
    <property type="project" value="UniProtKB-SubCell"/>
</dbReference>
<dbReference type="Pfam" id="PF10502">
    <property type="entry name" value="Peptidase_S26"/>
    <property type="match status" value="1"/>
</dbReference>
<comment type="similarity">
    <text evidence="3 7">Belongs to the peptidase S26 family.</text>
</comment>
<dbReference type="GO" id="GO:0004252">
    <property type="term" value="F:serine-type endopeptidase activity"/>
    <property type="evidence" value="ECO:0007669"/>
    <property type="project" value="InterPro"/>
</dbReference>
<dbReference type="EMBL" id="JAAOCP010000009">
    <property type="protein sequence ID" value="MBJ7639368.1"/>
    <property type="molecule type" value="Genomic_DNA"/>
</dbReference>
<dbReference type="InterPro" id="IPR000223">
    <property type="entry name" value="Pept_S26A_signal_pept_1"/>
</dbReference>
<evidence type="ECO:0000313" key="10">
    <source>
        <dbReference type="EMBL" id="MBJ7639368.1"/>
    </source>
</evidence>
<dbReference type="PANTHER" id="PTHR43390">
    <property type="entry name" value="SIGNAL PEPTIDASE I"/>
    <property type="match status" value="1"/>
</dbReference>
<dbReference type="Proteomes" id="UP000808038">
    <property type="component" value="Unassembled WGS sequence"/>
</dbReference>
<protein>
    <recommendedName>
        <fullName evidence="4 7">Signal peptidase I</fullName>
        <ecNumber evidence="4 7">3.4.21.89</ecNumber>
    </recommendedName>
</protein>
<comment type="caution">
    <text evidence="10">The sequence shown here is derived from an EMBL/GenBank/DDBJ whole genome shotgun (WGS) entry which is preliminary data.</text>
</comment>
<dbReference type="CDD" id="cd06530">
    <property type="entry name" value="S26_SPase_I"/>
    <property type="match status" value="1"/>
</dbReference>
<keyword evidence="7" id="KW-0472">Membrane</keyword>
<keyword evidence="7" id="KW-1133">Transmembrane helix</keyword>
<evidence type="ECO:0000256" key="5">
    <source>
        <dbReference type="ARBA" id="ARBA00022801"/>
    </source>
</evidence>
<keyword evidence="7" id="KW-0645">Protease</keyword>
<comment type="catalytic activity">
    <reaction evidence="1 7">
        <text>Cleavage of hydrophobic, N-terminal signal or leader sequences from secreted and periplasmic proteins.</text>
        <dbReference type="EC" id="3.4.21.89"/>
    </reaction>
</comment>
<dbReference type="EMBL" id="JAAOCX010000009">
    <property type="protein sequence ID" value="MBJ7632984.1"/>
    <property type="molecule type" value="Genomic_DNA"/>
</dbReference>
<reference evidence="10 11" key="2">
    <citation type="journal article" date="2021" name="Int. J. Food Microbiol.">
        <title>Safety demonstration of a microbial species for use in the food chain: Weissella confusa.</title>
        <authorList>
            <person name="Bourdichon F."/>
            <person name="Patrone V."/>
            <person name="Fontana A."/>
            <person name="Milani G."/>
            <person name="Morelli L."/>
        </authorList>
    </citation>
    <scope>NUCLEOTIDE SEQUENCE [LARGE SCALE GENOMIC DNA]</scope>
    <source>
        <strain evidence="9">CCUG 30943</strain>
        <strain evidence="10 11">CCUG 43002</strain>
    </source>
</reference>
<comment type="subcellular location">
    <subcellularLocation>
        <location evidence="2">Cell membrane</location>
        <topology evidence="2">Single-pass type II membrane protein</topology>
    </subcellularLocation>
    <subcellularLocation>
        <location evidence="7">Membrane</location>
        <topology evidence="7">Single-pass type II membrane protein</topology>
    </subcellularLocation>
</comment>
<keyword evidence="7" id="KW-0812">Transmembrane</keyword>
<dbReference type="RefSeq" id="WP_003610024.1">
    <property type="nucleotide sequence ID" value="NZ_ALXH01000075.1"/>
</dbReference>
<name>A0A4Z0RQA7_WEICO</name>
<dbReference type="Proteomes" id="UP000728106">
    <property type="component" value="Unassembled WGS sequence"/>
</dbReference>
<feature type="active site" evidence="6">
    <location>
        <position position="35"/>
    </location>
</feature>
<dbReference type="PRINTS" id="PR00727">
    <property type="entry name" value="LEADERPTASE"/>
</dbReference>
<feature type="active site" evidence="6">
    <location>
        <position position="80"/>
    </location>
</feature>
<keyword evidence="5 7" id="KW-0378">Hydrolase</keyword>
<evidence type="ECO:0000256" key="4">
    <source>
        <dbReference type="ARBA" id="ARBA00013208"/>
    </source>
</evidence>
<evidence type="ECO:0000256" key="3">
    <source>
        <dbReference type="ARBA" id="ARBA00009370"/>
    </source>
</evidence>
<dbReference type="InterPro" id="IPR019533">
    <property type="entry name" value="Peptidase_S26"/>
</dbReference>
<evidence type="ECO:0000256" key="2">
    <source>
        <dbReference type="ARBA" id="ARBA00004401"/>
    </source>
</evidence>
<gene>
    <name evidence="10" type="primary">lepB</name>
    <name evidence="10" type="ORF">HAU20_08230</name>
    <name evidence="9" type="ORF">HAU43_07785</name>
</gene>
<dbReference type="PROSITE" id="PS00761">
    <property type="entry name" value="SPASE_I_3"/>
    <property type="match status" value="1"/>
</dbReference>
<evidence type="ECO:0000313" key="11">
    <source>
        <dbReference type="Proteomes" id="UP000728106"/>
    </source>
</evidence>
<evidence type="ECO:0000259" key="8">
    <source>
        <dbReference type="Pfam" id="PF10502"/>
    </source>
</evidence>
<evidence type="ECO:0000256" key="6">
    <source>
        <dbReference type="PIRSR" id="PIRSR600223-1"/>
    </source>
</evidence>
<dbReference type="GO" id="GO:0006465">
    <property type="term" value="P:signal peptide processing"/>
    <property type="evidence" value="ECO:0007669"/>
    <property type="project" value="InterPro"/>
</dbReference>
<feature type="transmembrane region" description="Helical" evidence="7">
    <location>
        <begin position="6"/>
        <end position="26"/>
    </location>
</feature>
<dbReference type="GO" id="GO:0009003">
    <property type="term" value="F:signal peptidase activity"/>
    <property type="evidence" value="ECO:0007669"/>
    <property type="project" value="UniProtKB-EC"/>
</dbReference>
<organism evidence="10 11">
    <name type="scientific">Weissella confusa</name>
    <name type="common">Lactobacillus confusus</name>
    <dbReference type="NCBI Taxonomy" id="1583"/>
    <lineage>
        <taxon>Bacteria</taxon>
        <taxon>Bacillati</taxon>
        <taxon>Bacillota</taxon>
        <taxon>Bacilli</taxon>
        <taxon>Lactobacillales</taxon>
        <taxon>Lactobacillaceae</taxon>
        <taxon>Weissella</taxon>
    </lineage>
</organism>
<dbReference type="AlphaFoldDB" id="A0A4Z0RQA7"/>
<dbReference type="InterPro" id="IPR019758">
    <property type="entry name" value="Pept_S26A_signal_pept_1_CS"/>
</dbReference>
<sequence>MRNFLSGLWPIVVGLTIGLIGVNFVASPVTISGDSMQPNLQNNQIVMVNKQGEIKRGEVVVFNAYGVDPNAATPDEKYIKRVIGVPGDTVSDVNGVLRVNGKVVDQSFISENEQVATNNRVGDWTSLAELGQSQNWQGPISGKVPAGYYFVLGDHRSISNDSRYWGFVPKNKISGTVWAPPFDNDATEVNKVSF</sequence>
<dbReference type="PANTHER" id="PTHR43390:SF1">
    <property type="entry name" value="CHLOROPLAST PROCESSING PEPTIDASE"/>
    <property type="match status" value="1"/>
</dbReference>
<dbReference type="EC" id="3.4.21.89" evidence="4 7"/>
<feature type="domain" description="Peptidase S26" evidence="8">
    <location>
        <begin position="11"/>
        <end position="177"/>
    </location>
</feature>
<dbReference type="SUPFAM" id="SSF51306">
    <property type="entry name" value="LexA/Signal peptidase"/>
    <property type="match status" value="1"/>
</dbReference>
<dbReference type="InterPro" id="IPR036286">
    <property type="entry name" value="LexA/Signal_pep-like_sf"/>
</dbReference>
<accession>A0A4Z0RQA7</accession>
<evidence type="ECO:0000256" key="1">
    <source>
        <dbReference type="ARBA" id="ARBA00000677"/>
    </source>
</evidence>
<reference evidence="10" key="1">
    <citation type="submission" date="2020-02" db="EMBL/GenBank/DDBJ databases">
        <authorList>
            <person name="Fontana A."/>
            <person name="Patrone V."/>
            <person name="Morelli L."/>
        </authorList>
    </citation>
    <scope>NUCLEOTIDE SEQUENCE</scope>
    <source>
        <strain evidence="9">CCUG 30943</strain>
        <strain evidence="10">CCUG 43002</strain>
    </source>
</reference>
<dbReference type="GeneID" id="57978704"/>
<evidence type="ECO:0000313" key="9">
    <source>
        <dbReference type="EMBL" id="MBJ7632984.1"/>
    </source>
</evidence>
<dbReference type="Gene3D" id="2.10.109.10">
    <property type="entry name" value="Umud Fragment, subunit A"/>
    <property type="match status" value="1"/>
</dbReference>
<evidence type="ECO:0000256" key="7">
    <source>
        <dbReference type="RuleBase" id="RU362042"/>
    </source>
</evidence>
<keyword evidence="11" id="KW-1185">Reference proteome</keyword>
<proteinExistence type="inferred from homology"/>